<reference evidence="14 15" key="1">
    <citation type="submission" date="2018-08" db="EMBL/GenBank/DDBJ databases">
        <title>Henriciella mobilis sp. nov., isolated from seawater.</title>
        <authorList>
            <person name="Cheng H."/>
            <person name="Wu Y.-H."/>
            <person name="Xu X.-W."/>
            <person name="Guo L.-L."/>
        </authorList>
    </citation>
    <scope>NUCLEOTIDE SEQUENCE [LARGE SCALE GENOMIC DNA]</scope>
    <source>
        <strain evidence="14 15">CCUG66934</strain>
    </source>
</reference>
<dbReference type="SMART" id="SM00382">
    <property type="entry name" value="AAA"/>
    <property type="match status" value="1"/>
</dbReference>
<evidence type="ECO:0000313" key="14">
    <source>
        <dbReference type="EMBL" id="RIJ24162.1"/>
    </source>
</evidence>
<dbReference type="RefSeq" id="WP_119379351.1">
    <property type="nucleotide sequence ID" value="NZ_QWGB01000005.1"/>
</dbReference>
<evidence type="ECO:0000256" key="10">
    <source>
        <dbReference type="ARBA" id="ARBA00023136"/>
    </source>
</evidence>
<keyword evidence="5" id="KW-0813">Transport</keyword>
<evidence type="ECO:0000256" key="8">
    <source>
        <dbReference type="ARBA" id="ARBA00022741"/>
    </source>
</evidence>
<comment type="subcellular location">
    <subcellularLocation>
        <location evidence="12">Cell inner membrane</location>
        <topology evidence="12">Peripheral membrane protein</topology>
        <orientation evidence="12">Cytoplasmic side</orientation>
    </subcellularLocation>
    <subcellularLocation>
        <location evidence="2">Cell membrane</location>
        <topology evidence="2">Peripheral membrane protein</topology>
    </subcellularLocation>
</comment>
<sequence>MTQAGAPLATEPAVELNGVSLRYDTADDILTDIDIRLKPGTFNFLTGPSGAGKSSLLKLLYLAHAPTSGEVRLFGQRTADMSRNQLSALRRRIGVVFQDFRLLDHLTAFENVALPLRVSGEKPEDYRDEVVDLVRWVGLGERIHAFPPALSGGEQQRLAIARALINKPDILIADEPTGNVDPDMARRIFRLFIELNRRLNTTVIIATHDMHIIREFKAPVLKLQDGLLFADTAYEQA</sequence>
<comment type="similarity">
    <text evidence="3 12">Belongs to the ABC transporter superfamily.</text>
</comment>
<evidence type="ECO:0000256" key="5">
    <source>
        <dbReference type="ARBA" id="ARBA00022448"/>
    </source>
</evidence>
<dbReference type="InterPro" id="IPR027417">
    <property type="entry name" value="P-loop_NTPase"/>
</dbReference>
<comment type="function">
    <text evidence="1">Part of the ABC transporter FtsEX involved in cellular division. Important for assembly or stability of the septal ring.</text>
</comment>
<protein>
    <recommendedName>
        <fullName evidence="4 12">Cell division ATP-binding protein FtsE</fullName>
    </recommendedName>
</protein>
<dbReference type="AlphaFoldDB" id="A0A399R366"/>
<dbReference type="Proteomes" id="UP000265431">
    <property type="component" value="Unassembled WGS sequence"/>
</dbReference>
<proteinExistence type="inferred from homology"/>
<evidence type="ECO:0000256" key="4">
    <source>
        <dbReference type="ARBA" id="ARBA00020019"/>
    </source>
</evidence>
<evidence type="ECO:0000256" key="9">
    <source>
        <dbReference type="ARBA" id="ARBA00022840"/>
    </source>
</evidence>
<evidence type="ECO:0000313" key="15">
    <source>
        <dbReference type="Proteomes" id="UP000265431"/>
    </source>
</evidence>
<organism evidence="14 15">
    <name type="scientific">Henriciella barbarensis</name>
    <dbReference type="NCBI Taxonomy" id="86342"/>
    <lineage>
        <taxon>Bacteria</taxon>
        <taxon>Pseudomonadati</taxon>
        <taxon>Pseudomonadota</taxon>
        <taxon>Alphaproteobacteria</taxon>
        <taxon>Hyphomonadales</taxon>
        <taxon>Hyphomonadaceae</taxon>
        <taxon>Henriciella</taxon>
    </lineage>
</organism>
<keyword evidence="11 12" id="KW-0131">Cell cycle</keyword>
<name>A0A399R366_9PROT</name>
<dbReference type="InterPro" id="IPR005286">
    <property type="entry name" value="Cell_div_FtsE"/>
</dbReference>
<comment type="caution">
    <text evidence="14">The sequence shown here is derived from an EMBL/GenBank/DDBJ whole genome shotgun (WGS) entry which is preliminary data.</text>
</comment>
<dbReference type="InterPro" id="IPR017911">
    <property type="entry name" value="MacB-like_ATP-bd"/>
</dbReference>
<dbReference type="NCBIfam" id="TIGR02673">
    <property type="entry name" value="FtsE"/>
    <property type="match status" value="1"/>
</dbReference>
<keyword evidence="15" id="KW-1185">Reference proteome</keyword>
<dbReference type="GO" id="GO:0051301">
    <property type="term" value="P:cell division"/>
    <property type="evidence" value="ECO:0007669"/>
    <property type="project" value="UniProtKB-UniRule"/>
</dbReference>
<dbReference type="PROSITE" id="PS50893">
    <property type="entry name" value="ABC_TRANSPORTER_2"/>
    <property type="match status" value="1"/>
</dbReference>
<evidence type="ECO:0000256" key="1">
    <source>
        <dbReference type="ARBA" id="ARBA00002579"/>
    </source>
</evidence>
<dbReference type="GO" id="GO:0016887">
    <property type="term" value="F:ATP hydrolysis activity"/>
    <property type="evidence" value="ECO:0007669"/>
    <property type="project" value="InterPro"/>
</dbReference>
<dbReference type="InterPro" id="IPR003439">
    <property type="entry name" value="ABC_transporter-like_ATP-bd"/>
</dbReference>
<dbReference type="GO" id="GO:0022857">
    <property type="term" value="F:transmembrane transporter activity"/>
    <property type="evidence" value="ECO:0007669"/>
    <property type="project" value="TreeGrafter"/>
</dbReference>
<keyword evidence="9 12" id="KW-0067">ATP-binding</keyword>
<gene>
    <name evidence="12 14" type="primary">ftsE</name>
    <name evidence="14" type="ORF">D1224_07950</name>
</gene>
<dbReference type="OrthoDB" id="7627620at2"/>
<dbReference type="Gene3D" id="3.40.50.300">
    <property type="entry name" value="P-loop containing nucleotide triphosphate hydrolases"/>
    <property type="match status" value="1"/>
</dbReference>
<dbReference type="InterPro" id="IPR015854">
    <property type="entry name" value="ABC_transpr_LolD-like"/>
</dbReference>
<keyword evidence="7 12" id="KW-0132">Cell division</keyword>
<evidence type="ECO:0000256" key="11">
    <source>
        <dbReference type="ARBA" id="ARBA00023306"/>
    </source>
</evidence>
<evidence type="ECO:0000256" key="3">
    <source>
        <dbReference type="ARBA" id="ARBA00005417"/>
    </source>
</evidence>
<dbReference type="GO" id="GO:0005886">
    <property type="term" value="C:plasma membrane"/>
    <property type="evidence" value="ECO:0007669"/>
    <property type="project" value="UniProtKB-SubCell"/>
</dbReference>
<dbReference type="PROSITE" id="PS00211">
    <property type="entry name" value="ABC_TRANSPORTER_1"/>
    <property type="match status" value="1"/>
</dbReference>
<dbReference type="SUPFAM" id="SSF52540">
    <property type="entry name" value="P-loop containing nucleoside triphosphate hydrolases"/>
    <property type="match status" value="1"/>
</dbReference>
<dbReference type="GO" id="GO:0005524">
    <property type="term" value="F:ATP binding"/>
    <property type="evidence" value="ECO:0007669"/>
    <property type="project" value="UniProtKB-UniRule"/>
</dbReference>
<dbReference type="InterPro" id="IPR003593">
    <property type="entry name" value="AAA+_ATPase"/>
</dbReference>
<feature type="domain" description="ABC transporter" evidence="13">
    <location>
        <begin position="14"/>
        <end position="237"/>
    </location>
</feature>
<dbReference type="FunFam" id="3.40.50.300:FF:000056">
    <property type="entry name" value="Cell division ATP-binding protein FtsE"/>
    <property type="match status" value="1"/>
</dbReference>
<dbReference type="InterPro" id="IPR017871">
    <property type="entry name" value="ABC_transporter-like_CS"/>
</dbReference>
<evidence type="ECO:0000256" key="2">
    <source>
        <dbReference type="ARBA" id="ARBA00004202"/>
    </source>
</evidence>
<comment type="subunit">
    <text evidence="12">Homodimer. Forms a membrane-associated complex with FtsX.</text>
</comment>
<evidence type="ECO:0000259" key="13">
    <source>
        <dbReference type="PROSITE" id="PS50893"/>
    </source>
</evidence>
<dbReference type="PANTHER" id="PTHR24220">
    <property type="entry name" value="IMPORT ATP-BINDING PROTEIN"/>
    <property type="match status" value="1"/>
</dbReference>
<keyword evidence="6 12" id="KW-1003">Cell membrane</keyword>
<keyword evidence="8 12" id="KW-0547">Nucleotide-binding</keyword>
<evidence type="ECO:0000256" key="7">
    <source>
        <dbReference type="ARBA" id="ARBA00022618"/>
    </source>
</evidence>
<dbReference type="EMBL" id="QWGB01000005">
    <property type="protein sequence ID" value="RIJ24162.1"/>
    <property type="molecule type" value="Genomic_DNA"/>
</dbReference>
<evidence type="ECO:0000256" key="12">
    <source>
        <dbReference type="RuleBase" id="RU365094"/>
    </source>
</evidence>
<accession>A0A399R366</accession>
<dbReference type="CDD" id="cd03255">
    <property type="entry name" value="ABC_MJ0796_LolCDE_FtsE"/>
    <property type="match status" value="1"/>
</dbReference>
<dbReference type="PANTHER" id="PTHR24220:SF470">
    <property type="entry name" value="CELL DIVISION ATP-BINDING PROTEIN FTSE"/>
    <property type="match status" value="1"/>
</dbReference>
<evidence type="ECO:0000256" key="6">
    <source>
        <dbReference type="ARBA" id="ARBA00022475"/>
    </source>
</evidence>
<dbReference type="Pfam" id="PF00005">
    <property type="entry name" value="ABC_tran"/>
    <property type="match status" value="1"/>
</dbReference>
<keyword evidence="10 12" id="KW-0472">Membrane</keyword>